<feature type="transmembrane region" description="Helical" evidence="1">
    <location>
        <begin position="239"/>
        <end position="260"/>
    </location>
</feature>
<dbReference type="Pfam" id="PF07907">
    <property type="entry name" value="YibE_F"/>
    <property type="match status" value="1"/>
</dbReference>
<protein>
    <recommendedName>
        <fullName evidence="4">YibE/F family protein</fullName>
    </recommendedName>
</protein>
<feature type="transmembrane region" description="Helical" evidence="1">
    <location>
        <begin position="186"/>
        <end position="204"/>
    </location>
</feature>
<feature type="transmembrane region" description="Helical" evidence="1">
    <location>
        <begin position="280"/>
        <end position="299"/>
    </location>
</feature>
<evidence type="ECO:0000313" key="3">
    <source>
        <dbReference type="Proteomes" id="UP000231263"/>
    </source>
</evidence>
<reference evidence="3" key="1">
    <citation type="submission" date="2017-09" db="EMBL/GenBank/DDBJ databases">
        <title>Depth-based differentiation of microbial function through sediment-hosted aquifers and enrichment of novel symbionts in the deep terrestrial subsurface.</title>
        <authorList>
            <person name="Probst A.J."/>
            <person name="Ladd B."/>
            <person name="Jarett J.K."/>
            <person name="Geller-Mcgrath D.E."/>
            <person name="Sieber C.M.K."/>
            <person name="Emerson J.B."/>
            <person name="Anantharaman K."/>
            <person name="Thomas B.C."/>
            <person name="Malmstrom R."/>
            <person name="Stieglmeier M."/>
            <person name="Klingl A."/>
            <person name="Woyke T."/>
            <person name="Ryan C.M."/>
            <person name="Banfield J.F."/>
        </authorList>
    </citation>
    <scope>NUCLEOTIDE SEQUENCE [LARGE SCALE GENOMIC DNA]</scope>
</reference>
<feature type="transmembrane region" description="Helical" evidence="1">
    <location>
        <begin position="161"/>
        <end position="179"/>
    </location>
</feature>
<dbReference type="PANTHER" id="PTHR41771">
    <property type="entry name" value="MEMBRANE PROTEIN-RELATED"/>
    <property type="match status" value="1"/>
</dbReference>
<evidence type="ECO:0000313" key="2">
    <source>
        <dbReference type="EMBL" id="PJA46071.1"/>
    </source>
</evidence>
<dbReference type="InterPro" id="IPR012507">
    <property type="entry name" value="YibE_F"/>
</dbReference>
<dbReference type="PROSITE" id="PS51257">
    <property type="entry name" value="PROKAR_LIPOPROTEIN"/>
    <property type="match status" value="1"/>
</dbReference>
<sequence length="407" mass="44367">MKDRTVKSFHVLNSLILYSCMIKKIVQIGLLTCVFFSFSFSFSRIEAQTEVNSTFDQSVGAEFSAQTEAINENQEPQTTTDTVEIKGIVTKIVSDKEVDQNRQMVFEVGTSMGDFTIDTSKSLVEGMRYNLKPGNKVYLQIITVNGEADQVFLVDVVRTTALFWLTIFFAVMIVIIGLWRGLSSLLGLAITLAILFGFIVPMILHGSDAVFVTIVGSILILAVNMHLSHGFNKGTMLAFASTVVGLVLVVIFAKLFVGVANLSGLASEDAVLLYLQAGNVIVPKGVLLSAIILGAVGVLDDIAITQGETVVELIEANENLDRKELFVRSMRVGRHHIASTVNTLVLAYTGVALPLLLLFVGHSEIAGLRFINQEQVAEEIVRTLAGTMALVLTVPISSWFATFIKKR</sequence>
<feature type="transmembrane region" description="Helical" evidence="1">
    <location>
        <begin position="380"/>
        <end position="404"/>
    </location>
</feature>
<proteinExistence type="predicted"/>
<dbReference type="AlphaFoldDB" id="A0A2M7XDX2"/>
<evidence type="ECO:0000256" key="1">
    <source>
        <dbReference type="SAM" id="Phobius"/>
    </source>
</evidence>
<keyword evidence="1" id="KW-1133">Transmembrane helix</keyword>
<dbReference type="Proteomes" id="UP000231263">
    <property type="component" value="Unassembled WGS sequence"/>
</dbReference>
<dbReference type="PANTHER" id="PTHR41771:SF1">
    <property type="entry name" value="MEMBRANE PROTEIN"/>
    <property type="match status" value="1"/>
</dbReference>
<organism evidence="2 3">
    <name type="scientific">Candidatus Uhrbacteria bacterium CG_4_9_14_3_um_filter_41_35</name>
    <dbReference type="NCBI Taxonomy" id="1975034"/>
    <lineage>
        <taxon>Bacteria</taxon>
        <taxon>Candidatus Uhriibacteriota</taxon>
    </lineage>
</organism>
<keyword evidence="1" id="KW-0812">Transmembrane</keyword>
<name>A0A2M7XDX2_9BACT</name>
<feature type="transmembrane region" description="Helical" evidence="1">
    <location>
        <begin position="337"/>
        <end position="360"/>
    </location>
</feature>
<gene>
    <name evidence="2" type="ORF">CO173_03790</name>
</gene>
<comment type="caution">
    <text evidence="2">The sequence shown here is derived from an EMBL/GenBank/DDBJ whole genome shotgun (WGS) entry which is preliminary data.</text>
</comment>
<evidence type="ECO:0008006" key="4">
    <source>
        <dbReference type="Google" id="ProtNLM"/>
    </source>
</evidence>
<keyword evidence="1" id="KW-0472">Membrane</keyword>
<feature type="transmembrane region" description="Helical" evidence="1">
    <location>
        <begin position="210"/>
        <end position="227"/>
    </location>
</feature>
<dbReference type="EMBL" id="PFWT01000018">
    <property type="protein sequence ID" value="PJA46071.1"/>
    <property type="molecule type" value="Genomic_DNA"/>
</dbReference>
<accession>A0A2M7XDX2</accession>